<feature type="compositionally biased region" description="Low complexity" evidence="1">
    <location>
        <begin position="82"/>
        <end position="96"/>
    </location>
</feature>
<feature type="region of interest" description="Disordered" evidence="1">
    <location>
        <begin position="56"/>
        <end position="103"/>
    </location>
</feature>
<feature type="region of interest" description="Disordered" evidence="1">
    <location>
        <begin position="209"/>
        <end position="255"/>
    </location>
</feature>
<reference evidence="2 3" key="1">
    <citation type="submission" date="2024-04" db="EMBL/GenBank/DDBJ databases">
        <title>genome sequences of Mucor flavus KT1a and Helicostylum pulchrum KT1b strains isolated from the surface of a dry-aged beef.</title>
        <authorList>
            <person name="Toyotome T."/>
            <person name="Hosono M."/>
            <person name="Torimaru M."/>
            <person name="Fukuda K."/>
            <person name="Mikami N."/>
        </authorList>
    </citation>
    <scope>NUCLEOTIDE SEQUENCE [LARGE SCALE GENOMIC DNA]</scope>
    <source>
        <strain evidence="2 3">KT1a</strain>
    </source>
</reference>
<sequence length="274" mass="30814">MQNEIFMDSPPPPYKRHADSIYLSDMDSNAWPSSYYGRTRRIDLAKFYHDILKASSNDNEDDVDQCNESSSDEEGSQISQPGTTSTNNNNIITGTENQKKQVRFSTEPPLIYEYEAEFDEPVTTKNTLFDDGWPGRTKKAMNSTGFIDFKSKIEAKLGAINDPSLISELDTAASTDVQEPSLLYRGYYRDRKSPLVQKLNLRPIPNHQPSLIIDTPSPSNSFTDSPLTPKDGSPLFNEPSVPNYPNTTILTPGGSKWLNRTLSRIRSNNPPRIK</sequence>
<evidence type="ECO:0000313" key="3">
    <source>
        <dbReference type="Proteomes" id="UP001473302"/>
    </source>
</evidence>
<dbReference type="Proteomes" id="UP001473302">
    <property type="component" value="Unassembled WGS sequence"/>
</dbReference>
<proteinExistence type="predicted"/>
<accession>A0ABP9YZ97</accession>
<evidence type="ECO:0000313" key="2">
    <source>
        <dbReference type="EMBL" id="GAA5812176.1"/>
    </source>
</evidence>
<feature type="compositionally biased region" description="Polar residues" evidence="1">
    <location>
        <begin position="216"/>
        <end position="226"/>
    </location>
</feature>
<feature type="compositionally biased region" description="Acidic residues" evidence="1">
    <location>
        <begin position="58"/>
        <end position="75"/>
    </location>
</feature>
<organism evidence="2 3">
    <name type="scientific">Mucor flavus</name>
    <dbReference type="NCBI Taxonomy" id="439312"/>
    <lineage>
        <taxon>Eukaryota</taxon>
        <taxon>Fungi</taxon>
        <taxon>Fungi incertae sedis</taxon>
        <taxon>Mucoromycota</taxon>
        <taxon>Mucoromycotina</taxon>
        <taxon>Mucoromycetes</taxon>
        <taxon>Mucorales</taxon>
        <taxon>Mucorineae</taxon>
        <taxon>Mucoraceae</taxon>
        <taxon>Mucor</taxon>
    </lineage>
</organism>
<dbReference type="EMBL" id="BAABUK010000012">
    <property type="protein sequence ID" value="GAA5812176.1"/>
    <property type="molecule type" value="Genomic_DNA"/>
</dbReference>
<keyword evidence="3" id="KW-1185">Reference proteome</keyword>
<name>A0ABP9YZ97_9FUNG</name>
<protein>
    <submittedName>
        <fullName evidence="2">Uncharacterized protein</fullName>
    </submittedName>
</protein>
<evidence type="ECO:0000256" key="1">
    <source>
        <dbReference type="SAM" id="MobiDB-lite"/>
    </source>
</evidence>
<gene>
    <name evidence="2" type="ORF">MFLAVUS_005626</name>
</gene>
<comment type="caution">
    <text evidence="2">The sequence shown here is derived from an EMBL/GenBank/DDBJ whole genome shotgun (WGS) entry which is preliminary data.</text>
</comment>